<feature type="compositionally biased region" description="Basic and acidic residues" evidence="1">
    <location>
        <begin position="318"/>
        <end position="338"/>
    </location>
</feature>
<dbReference type="GeneID" id="25380684"/>
<evidence type="ECO:0000259" key="2">
    <source>
        <dbReference type="PROSITE" id="PS51512"/>
    </source>
</evidence>
<accession>U6JZ04</accession>
<dbReference type="InterPro" id="IPR025609">
    <property type="entry name" value="Lsm14-like_N"/>
</dbReference>
<feature type="compositionally biased region" description="Pro residues" evidence="1">
    <location>
        <begin position="141"/>
        <end position="151"/>
    </location>
</feature>
<dbReference type="Pfam" id="PF12701">
    <property type="entry name" value="LSM14"/>
    <property type="match status" value="1"/>
</dbReference>
<dbReference type="Proteomes" id="UP000030744">
    <property type="component" value="Unassembled WGS sequence"/>
</dbReference>
<reference evidence="3" key="1">
    <citation type="submission" date="2013-10" db="EMBL/GenBank/DDBJ databases">
        <title>Genomic analysis of the causative agents of coccidiosis in chickens.</title>
        <authorList>
            <person name="Reid A.J."/>
            <person name="Blake D."/>
            <person name="Billington K."/>
            <person name="Browne H."/>
            <person name="Dunn M."/>
            <person name="Hung S."/>
            <person name="Kawahara F."/>
            <person name="Miranda-Saavedra D."/>
            <person name="Mourier T."/>
            <person name="Nagra H."/>
            <person name="Otto T.D."/>
            <person name="Rawlings N."/>
            <person name="Sanchez A."/>
            <person name="Sanders M."/>
            <person name="Subramaniam C."/>
            <person name="Tay Y."/>
            <person name="Dear P."/>
            <person name="Doerig C."/>
            <person name="Gruber A."/>
            <person name="Parkinson J."/>
            <person name="Shirley M."/>
            <person name="Wan K.L."/>
            <person name="Berriman M."/>
            <person name="Tomley F."/>
            <person name="Pain A."/>
        </authorList>
    </citation>
    <scope>NUCLEOTIDE SEQUENCE [LARGE SCALE GENOMIC DNA]</scope>
    <source>
        <strain evidence="3">Houghton</strain>
    </source>
</reference>
<keyword evidence="4" id="KW-1185">Reference proteome</keyword>
<dbReference type="PROSITE" id="PS51512">
    <property type="entry name" value="DFDF"/>
    <property type="match status" value="1"/>
</dbReference>
<sequence length="338" mass="35420">MGSQAAGEELPYIGSKISLITTSDIRYEGVLDSINPIASTVSLRFVQSFGTEGRPVPIHVPPSPEIYNSVVFYGKHIKDLTVCSEPEVPAAPVPAYPQDPAIISMEMGGPSGPPQRSGGASSLLRPGVGSPVSHVPGRPSGGPPSGGPPPSVFGGLGGAPNEMGESCCPPAAPFSGRGGAGGAPQQQQQQQQQQTEEDLSGVAAGPQQQDGTRAPAPPTSLRGRGGRGGRQSTRGRTQRLEGREGERTGRNEGRCTYTETHRGIVGELQSRPNMQLKNQVAEEFDFDAMNSKFEKPVQHKSSSNSSSSNSSSSSSSSRMKEKKIAEHADQAPDNKIEL</sequence>
<dbReference type="InterPro" id="IPR010920">
    <property type="entry name" value="LSM_dom_sf"/>
</dbReference>
<dbReference type="RefSeq" id="XP_013353280.1">
    <property type="nucleotide sequence ID" value="XM_013497826.1"/>
</dbReference>
<feature type="compositionally biased region" description="Low complexity" evidence="1">
    <location>
        <begin position="301"/>
        <end position="317"/>
    </location>
</feature>
<reference evidence="3" key="2">
    <citation type="submission" date="2013-10" db="EMBL/GenBank/DDBJ databases">
        <authorList>
            <person name="Aslett M."/>
        </authorList>
    </citation>
    <scope>NUCLEOTIDE SEQUENCE [LARGE SCALE GENOMIC DNA]</scope>
    <source>
        <strain evidence="3">Houghton</strain>
    </source>
</reference>
<dbReference type="AlphaFoldDB" id="U6JZ04"/>
<dbReference type="OrthoDB" id="21539at2759"/>
<name>U6JZ04_9EIME</name>
<dbReference type="Gene3D" id="2.30.30.100">
    <property type="match status" value="1"/>
</dbReference>
<dbReference type="EMBL" id="HG682727">
    <property type="protein sequence ID" value="CDJ30715.1"/>
    <property type="molecule type" value="Genomic_DNA"/>
</dbReference>
<dbReference type="InterPro" id="IPR025762">
    <property type="entry name" value="DFDF"/>
</dbReference>
<evidence type="ECO:0000313" key="4">
    <source>
        <dbReference type="Proteomes" id="UP000030744"/>
    </source>
</evidence>
<gene>
    <name evidence="3" type="ORF">EMH_0060740</name>
</gene>
<feature type="region of interest" description="Disordered" evidence="1">
    <location>
        <begin position="101"/>
        <end position="338"/>
    </location>
</feature>
<dbReference type="SUPFAM" id="SSF50182">
    <property type="entry name" value="Sm-like ribonucleoproteins"/>
    <property type="match status" value="1"/>
</dbReference>
<evidence type="ECO:0000256" key="1">
    <source>
        <dbReference type="SAM" id="MobiDB-lite"/>
    </source>
</evidence>
<dbReference type="PANTHER" id="PTHR13586">
    <property type="entry name" value="SCD6 PROTEIN-RELATED"/>
    <property type="match status" value="1"/>
</dbReference>
<protein>
    <recommendedName>
        <fullName evidence="2">DFDF domain-containing protein</fullName>
    </recommendedName>
</protein>
<evidence type="ECO:0000313" key="3">
    <source>
        <dbReference type="EMBL" id="CDJ30715.1"/>
    </source>
</evidence>
<feature type="compositionally biased region" description="Low complexity" evidence="1">
    <location>
        <begin position="114"/>
        <end position="138"/>
    </location>
</feature>
<proteinExistence type="predicted"/>
<feature type="compositionally biased region" description="Low complexity" evidence="1">
    <location>
        <begin position="185"/>
        <end position="194"/>
    </location>
</feature>
<dbReference type="CDD" id="cd01736">
    <property type="entry name" value="LSm14_N"/>
    <property type="match status" value="1"/>
</dbReference>
<feature type="domain" description="DFDF" evidence="2">
    <location>
        <begin position="272"/>
        <end position="308"/>
    </location>
</feature>
<dbReference type="SMART" id="SM01271">
    <property type="entry name" value="LSM14"/>
    <property type="match status" value="1"/>
</dbReference>
<dbReference type="VEuPathDB" id="ToxoDB:EMH_0060740"/>
<feature type="compositionally biased region" description="Basic and acidic residues" evidence="1">
    <location>
        <begin position="238"/>
        <end position="264"/>
    </location>
</feature>
<organism evidence="3 4">
    <name type="scientific">Eimeria mitis</name>
    <dbReference type="NCBI Taxonomy" id="44415"/>
    <lineage>
        <taxon>Eukaryota</taxon>
        <taxon>Sar</taxon>
        <taxon>Alveolata</taxon>
        <taxon>Apicomplexa</taxon>
        <taxon>Conoidasida</taxon>
        <taxon>Coccidia</taxon>
        <taxon>Eucoccidiorida</taxon>
        <taxon>Eimeriorina</taxon>
        <taxon>Eimeriidae</taxon>
        <taxon>Eimeria</taxon>
    </lineage>
</organism>